<proteinExistence type="predicted"/>
<reference evidence="2" key="2">
    <citation type="submission" date="2016-10" db="EMBL/GenBank/DDBJ databases">
        <authorList>
            <person name="de Groot N.N."/>
        </authorList>
    </citation>
    <scope>NUCLEOTIDE SEQUENCE [LARGE SCALE GENOMIC DNA]</scope>
    <source>
        <strain evidence="2">CCBAU85039</strain>
    </source>
</reference>
<evidence type="ECO:0000313" key="5">
    <source>
        <dbReference type="Proteomes" id="UP000198939"/>
    </source>
</evidence>
<dbReference type="EMBL" id="FOCV01000022">
    <property type="protein sequence ID" value="SEO70089.1"/>
    <property type="molecule type" value="Genomic_DNA"/>
</dbReference>
<feature type="region of interest" description="Disordered" evidence="1">
    <location>
        <begin position="30"/>
        <end position="57"/>
    </location>
</feature>
<dbReference type="STRING" id="501024.RTCCBAU85039_4326"/>
<protein>
    <submittedName>
        <fullName evidence="2">Uncharacterized protein</fullName>
    </submittedName>
</protein>
<evidence type="ECO:0000313" key="4">
    <source>
        <dbReference type="Proteomes" id="UP000183063"/>
    </source>
</evidence>
<dbReference type="Proteomes" id="UP000198939">
    <property type="component" value="Unassembled WGS sequence"/>
</dbReference>
<evidence type="ECO:0000313" key="3">
    <source>
        <dbReference type="EMBL" id="SEO70089.1"/>
    </source>
</evidence>
<accession>A0A1H8RTV7</accession>
<organism evidence="2 4">
    <name type="scientific">Rhizobium tibeticum</name>
    <dbReference type="NCBI Taxonomy" id="501024"/>
    <lineage>
        <taxon>Bacteria</taxon>
        <taxon>Pseudomonadati</taxon>
        <taxon>Pseudomonadota</taxon>
        <taxon>Alphaproteobacteria</taxon>
        <taxon>Hyphomicrobiales</taxon>
        <taxon>Rhizobiaceae</taxon>
        <taxon>Rhizobium/Agrobacterium group</taxon>
        <taxon>Rhizobium</taxon>
    </lineage>
</organism>
<gene>
    <name evidence="2" type="ORF">RTCCBAU85039_4326</name>
    <name evidence="3" type="ORF">SAMN05216228_102276</name>
</gene>
<dbReference type="Proteomes" id="UP000183063">
    <property type="component" value="Unassembled WGS sequence"/>
</dbReference>
<dbReference type="EMBL" id="FNXB01000025">
    <property type="protein sequence ID" value="SEI08395.1"/>
    <property type="molecule type" value="Genomic_DNA"/>
</dbReference>
<dbReference type="AlphaFoldDB" id="A0A1H8RTV7"/>
<name>A0A1H8RTV7_9HYPH</name>
<keyword evidence="5" id="KW-1185">Reference proteome</keyword>
<feature type="compositionally biased region" description="Basic and acidic residues" evidence="1">
    <location>
        <begin position="36"/>
        <end position="48"/>
    </location>
</feature>
<sequence length="57" mass="6137">MTSIEDVTDAIQIAEIIFKTAEIAEGVSQAGCKGATHTDPHSIQENKKASRYQACTQ</sequence>
<reference evidence="3 5" key="1">
    <citation type="submission" date="2016-10" db="EMBL/GenBank/DDBJ databases">
        <authorList>
            <person name="Varghese N."/>
            <person name="Submissions S."/>
        </authorList>
    </citation>
    <scope>NUCLEOTIDE SEQUENCE [LARGE SCALE GENOMIC DNA]</scope>
    <source>
        <strain evidence="3 5">CGMCC 1.7071</strain>
    </source>
</reference>
<evidence type="ECO:0000256" key="1">
    <source>
        <dbReference type="SAM" id="MobiDB-lite"/>
    </source>
</evidence>
<dbReference type="RefSeq" id="WP_244541380.1">
    <property type="nucleotide sequence ID" value="NZ_FNXB01000025.1"/>
</dbReference>
<reference evidence="4" key="3">
    <citation type="submission" date="2016-10" db="EMBL/GenBank/DDBJ databases">
        <authorList>
            <person name="Wibberg D."/>
        </authorList>
    </citation>
    <scope>NUCLEOTIDE SEQUENCE [LARGE SCALE GENOMIC DNA]</scope>
</reference>
<evidence type="ECO:0000313" key="2">
    <source>
        <dbReference type="EMBL" id="SEI08395.1"/>
    </source>
</evidence>